<accession>A0AB34HN37</accession>
<protein>
    <submittedName>
        <fullName evidence="2">Uncharacterized protein</fullName>
    </submittedName>
</protein>
<dbReference type="EMBL" id="JAIQCJ010001090">
    <property type="protein sequence ID" value="KAJ8792411.1"/>
    <property type="molecule type" value="Genomic_DNA"/>
</dbReference>
<organism evidence="2 3">
    <name type="scientific">Eschrichtius robustus</name>
    <name type="common">California gray whale</name>
    <name type="synonym">Eschrichtius gibbosus</name>
    <dbReference type="NCBI Taxonomy" id="9764"/>
    <lineage>
        <taxon>Eukaryota</taxon>
        <taxon>Metazoa</taxon>
        <taxon>Chordata</taxon>
        <taxon>Craniata</taxon>
        <taxon>Vertebrata</taxon>
        <taxon>Euteleostomi</taxon>
        <taxon>Mammalia</taxon>
        <taxon>Eutheria</taxon>
        <taxon>Laurasiatheria</taxon>
        <taxon>Artiodactyla</taxon>
        <taxon>Whippomorpha</taxon>
        <taxon>Cetacea</taxon>
        <taxon>Mysticeti</taxon>
        <taxon>Eschrichtiidae</taxon>
        <taxon>Eschrichtius</taxon>
    </lineage>
</organism>
<sequence length="98" mass="10525">MVQRMWAEAAGPAGGAEPLFPGSRRSRSVWDAVRLEVGGPDSCPVVLHSFTQLDPDLPRLEVAQVDFSRGQSLPVCVCAFPYSRAGPYFVPVARLGPA</sequence>
<reference evidence="2 3" key="1">
    <citation type="submission" date="2022-11" db="EMBL/GenBank/DDBJ databases">
        <title>Whole genome sequence of Eschrichtius robustus ER-17-0199.</title>
        <authorList>
            <person name="Bruniche-Olsen A."/>
            <person name="Black A.N."/>
            <person name="Fields C.J."/>
            <person name="Walden K."/>
            <person name="Dewoody J.A."/>
        </authorList>
    </citation>
    <scope>NUCLEOTIDE SEQUENCE [LARGE SCALE GENOMIC DNA]</scope>
    <source>
        <strain evidence="2">ER-17-0199</strain>
        <tissue evidence="2">Blubber</tissue>
    </source>
</reference>
<dbReference type="AlphaFoldDB" id="A0AB34HN37"/>
<keyword evidence="3" id="KW-1185">Reference proteome</keyword>
<feature type="region of interest" description="Disordered" evidence="1">
    <location>
        <begin position="1"/>
        <end position="20"/>
    </location>
</feature>
<name>A0AB34HN37_ESCRO</name>
<gene>
    <name evidence="2" type="ORF">J1605_019630</name>
</gene>
<evidence type="ECO:0000256" key="1">
    <source>
        <dbReference type="SAM" id="MobiDB-lite"/>
    </source>
</evidence>
<feature type="compositionally biased region" description="Low complexity" evidence="1">
    <location>
        <begin position="7"/>
        <end position="18"/>
    </location>
</feature>
<dbReference type="Proteomes" id="UP001159641">
    <property type="component" value="Unassembled WGS sequence"/>
</dbReference>
<evidence type="ECO:0000313" key="2">
    <source>
        <dbReference type="EMBL" id="KAJ8792411.1"/>
    </source>
</evidence>
<proteinExistence type="predicted"/>
<comment type="caution">
    <text evidence="2">The sequence shown here is derived from an EMBL/GenBank/DDBJ whole genome shotgun (WGS) entry which is preliminary data.</text>
</comment>
<evidence type="ECO:0000313" key="3">
    <source>
        <dbReference type="Proteomes" id="UP001159641"/>
    </source>
</evidence>